<name>A0A1H7EGG3_9BURK</name>
<keyword evidence="3" id="KW-1185">Reference proteome</keyword>
<dbReference type="STRING" id="667676.SAMN05192539_10638"/>
<dbReference type="SUPFAM" id="SSF52540">
    <property type="entry name" value="P-loop containing nucleoside triphosphate hydrolases"/>
    <property type="match status" value="1"/>
</dbReference>
<proteinExistence type="predicted"/>
<dbReference type="Gene3D" id="3.40.50.300">
    <property type="entry name" value="P-loop containing nucleotide triphosphate hydrolases"/>
    <property type="match status" value="1"/>
</dbReference>
<dbReference type="OrthoDB" id="69313at2"/>
<accession>A0A1H7EGG3</accession>
<dbReference type="CDD" id="cd02042">
    <property type="entry name" value="ParAB_family"/>
    <property type="match status" value="1"/>
</dbReference>
<sequence>MIFTVGNSKGGVGKSTCAVQLALGLAIEGARVWLIDGDRQETSISAITARADSGKPMIAASAYAEGATLRAQVMQQRGNYDHVVIDAGGRDSTALRAALTVSDAVLIPFLPRSFDVWALADIAQIVDESRAVADLRAFAFVNRADPQSADNREAAEAVAEYPGLELLDVRVSDRKAFANASGAGLHVEEMKRRDQRACAEIDRLRGAFFSAMSTVS</sequence>
<dbReference type="PIRSF" id="PIRSF009320">
    <property type="entry name" value="Nuc_binding_HP_1000"/>
    <property type="match status" value="1"/>
</dbReference>
<dbReference type="InterPro" id="IPR002586">
    <property type="entry name" value="CobQ/CobB/MinD/ParA_Nub-bd_dom"/>
</dbReference>
<dbReference type="PANTHER" id="PTHR13696">
    <property type="entry name" value="P-LOOP CONTAINING NUCLEOSIDE TRIPHOSPHATE HYDROLASE"/>
    <property type="match status" value="1"/>
</dbReference>
<dbReference type="RefSeq" id="WP_090873874.1">
    <property type="nucleotide sequence ID" value="NZ_FNYE01000063.1"/>
</dbReference>
<feature type="domain" description="CobQ/CobB/MinD/ParA nucleotide binding" evidence="1">
    <location>
        <begin position="4"/>
        <end position="185"/>
    </location>
</feature>
<reference evidence="3" key="1">
    <citation type="submission" date="2016-10" db="EMBL/GenBank/DDBJ databases">
        <authorList>
            <person name="Varghese N."/>
            <person name="Submissions S."/>
        </authorList>
    </citation>
    <scope>NUCLEOTIDE SEQUENCE [LARGE SCALE GENOMIC DNA]</scope>
    <source>
        <strain evidence="3">LMG 26031</strain>
    </source>
</reference>
<evidence type="ECO:0000313" key="3">
    <source>
        <dbReference type="Proteomes" id="UP000198866"/>
    </source>
</evidence>
<dbReference type="Proteomes" id="UP000198866">
    <property type="component" value="Unassembled WGS sequence"/>
</dbReference>
<organism evidence="2 3">
    <name type="scientific">Paraburkholderia diazotrophica</name>
    <dbReference type="NCBI Taxonomy" id="667676"/>
    <lineage>
        <taxon>Bacteria</taxon>
        <taxon>Pseudomonadati</taxon>
        <taxon>Pseudomonadota</taxon>
        <taxon>Betaproteobacteria</taxon>
        <taxon>Burkholderiales</taxon>
        <taxon>Burkholderiaceae</taxon>
        <taxon>Paraburkholderia</taxon>
    </lineage>
</organism>
<dbReference type="PANTHER" id="PTHR13696:SF96">
    <property type="entry name" value="COBQ_COBB_MIND_PARA NUCLEOTIDE BINDING DOMAIN-CONTAINING PROTEIN"/>
    <property type="match status" value="1"/>
</dbReference>
<evidence type="ECO:0000259" key="1">
    <source>
        <dbReference type="Pfam" id="PF01656"/>
    </source>
</evidence>
<protein>
    <submittedName>
        <fullName evidence="2">Plasmid segregation oscillating ATPase ParF</fullName>
    </submittedName>
</protein>
<dbReference type="InterPro" id="IPR050678">
    <property type="entry name" value="DNA_Partitioning_ATPase"/>
</dbReference>
<dbReference type="AlphaFoldDB" id="A0A1H7EGG3"/>
<dbReference type="EMBL" id="FNYE01000063">
    <property type="protein sequence ID" value="SEK12991.1"/>
    <property type="molecule type" value="Genomic_DNA"/>
</dbReference>
<dbReference type="Pfam" id="PF01656">
    <property type="entry name" value="CbiA"/>
    <property type="match status" value="1"/>
</dbReference>
<evidence type="ECO:0000313" key="2">
    <source>
        <dbReference type="EMBL" id="SEK12991.1"/>
    </source>
</evidence>
<dbReference type="InterPro" id="IPR027417">
    <property type="entry name" value="P-loop_NTPase"/>
</dbReference>
<gene>
    <name evidence="2" type="ORF">SAMN05192539_10638</name>
</gene>